<keyword evidence="11" id="KW-1185">Reference proteome</keyword>
<dbReference type="GO" id="GO:0009007">
    <property type="term" value="F:site-specific DNA-methyltransferase (adenine-specific) activity"/>
    <property type="evidence" value="ECO:0007669"/>
    <property type="project" value="UniProtKB-EC"/>
</dbReference>
<keyword evidence="3 10" id="KW-0489">Methyltransferase</keyword>
<evidence type="ECO:0000256" key="2">
    <source>
        <dbReference type="ARBA" id="ARBA00011900"/>
    </source>
</evidence>
<dbReference type="EC" id="2.1.1.72" evidence="2"/>
<evidence type="ECO:0000256" key="3">
    <source>
        <dbReference type="ARBA" id="ARBA00022603"/>
    </source>
</evidence>
<dbReference type="RefSeq" id="WP_166173099.1">
    <property type="nucleotide sequence ID" value="NZ_CP045119.1"/>
</dbReference>
<dbReference type="InterPro" id="IPR003356">
    <property type="entry name" value="DNA_methylase_A-5"/>
</dbReference>
<dbReference type="GO" id="GO:0009307">
    <property type="term" value="P:DNA restriction-modification system"/>
    <property type="evidence" value="ECO:0007669"/>
    <property type="project" value="UniProtKB-KW"/>
</dbReference>
<evidence type="ECO:0000313" key="10">
    <source>
        <dbReference type="EMBL" id="QIN81582.1"/>
    </source>
</evidence>
<dbReference type="Pfam" id="PF12161">
    <property type="entry name" value="HsdM_N"/>
    <property type="match status" value="1"/>
</dbReference>
<dbReference type="EMBL" id="CP045119">
    <property type="protein sequence ID" value="QIN81582.1"/>
    <property type="molecule type" value="Genomic_DNA"/>
</dbReference>
<accession>A0A6G8Q529</accession>
<dbReference type="GO" id="GO:0003677">
    <property type="term" value="F:DNA binding"/>
    <property type="evidence" value="ECO:0007669"/>
    <property type="project" value="InterPro"/>
</dbReference>
<dbReference type="AlphaFoldDB" id="A0A6G8Q529"/>
<evidence type="ECO:0000256" key="5">
    <source>
        <dbReference type="ARBA" id="ARBA00022691"/>
    </source>
</evidence>
<feature type="domain" description="DNA methylase adenine-specific" evidence="8">
    <location>
        <begin position="155"/>
        <end position="468"/>
    </location>
</feature>
<reference evidence="10 11" key="1">
    <citation type="submission" date="2019-10" db="EMBL/GenBank/DDBJ databases">
        <title>Rubrobacter sp nov SCSIO 52090 isolated from a deep-sea sediment in the South China Sea.</title>
        <authorList>
            <person name="Chen R.W."/>
        </authorList>
    </citation>
    <scope>NUCLEOTIDE SEQUENCE [LARGE SCALE GENOMIC DNA]</scope>
    <source>
        <strain evidence="10 11">SCSIO 52909</strain>
    </source>
</reference>
<dbReference type="Pfam" id="PF02384">
    <property type="entry name" value="N6_Mtase"/>
    <property type="match status" value="1"/>
</dbReference>
<organism evidence="10 11">
    <name type="scientific">Rubrobacter tropicus</name>
    <dbReference type="NCBI Taxonomy" id="2653851"/>
    <lineage>
        <taxon>Bacteria</taxon>
        <taxon>Bacillati</taxon>
        <taxon>Actinomycetota</taxon>
        <taxon>Rubrobacteria</taxon>
        <taxon>Rubrobacterales</taxon>
        <taxon>Rubrobacteraceae</taxon>
        <taxon>Rubrobacter</taxon>
    </lineage>
</organism>
<evidence type="ECO:0000259" key="9">
    <source>
        <dbReference type="Pfam" id="PF12161"/>
    </source>
</evidence>
<keyword evidence="5" id="KW-0949">S-adenosyl-L-methionine</keyword>
<dbReference type="PANTHER" id="PTHR42933">
    <property type="entry name" value="SLR6095 PROTEIN"/>
    <property type="match status" value="1"/>
</dbReference>
<sequence>MTLEKDLWRACDILRRDNNCGGVMEYVEHISWVLFLKFLDEQESEFETRANYARRPYERTVADEYRWEKWVGKALGEPVGEGMRTAPEWDGEELMRFVRGELIPHLASLSGSPEREVISGVFGERNVIVCASPYNLKDVLGIVDRINFESEDDVHTVSQFYEGLLRRLGQENKVAGEFYTPRSVVRFLVDIVDPKIGETVYDPACGSCGFLVEAHEHMRKQERTIKDHRVLQEKTFYGQEKKPIPALLGLMNMVLHGVRTPSVRRRNTLEENVTRGVSERFDVVLTNPPFGGTENVQIQNNFPVRANATELLFLQHISKKLHPRKGSRCGMVVPEGTLFRGGAFAAVKRQLPEDFDLQMIVSLPSGAFAPYSDVKTALLVFERSGPTQEVLFHELPLRTGLKKFSKGNPLSDADFAEAREAWKLWQRHRRDEGPRPEATSRTWIESAETLVARGYDLSAKNPNRPEEETPQALADITASLLENSRRLQEMAARLDTLVNSKELV</sequence>
<evidence type="ECO:0000313" key="11">
    <source>
        <dbReference type="Proteomes" id="UP000501452"/>
    </source>
</evidence>
<dbReference type="Gene3D" id="1.20.1260.30">
    <property type="match status" value="1"/>
</dbReference>
<dbReference type="GO" id="GO:0032259">
    <property type="term" value="P:methylation"/>
    <property type="evidence" value="ECO:0007669"/>
    <property type="project" value="UniProtKB-KW"/>
</dbReference>
<keyword evidence="6" id="KW-0680">Restriction system</keyword>
<protein>
    <recommendedName>
        <fullName evidence="2">site-specific DNA-methyltransferase (adenine-specific)</fullName>
        <ecNumber evidence="2">2.1.1.72</ecNumber>
    </recommendedName>
</protein>
<dbReference type="InterPro" id="IPR022749">
    <property type="entry name" value="D12N6_MeTrfase_N"/>
</dbReference>
<dbReference type="GO" id="GO:0008170">
    <property type="term" value="F:N-methyltransferase activity"/>
    <property type="evidence" value="ECO:0007669"/>
    <property type="project" value="InterPro"/>
</dbReference>
<evidence type="ECO:0000256" key="6">
    <source>
        <dbReference type="ARBA" id="ARBA00022747"/>
    </source>
</evidence>
<proteinExistence type="inferred from homology"/>
<dbReference type="InterPro" id="IPR038333">
    <property type="entry name" value="T1MK-like_N_sf"/>
</dbReference>
<dbReference type="InterPro" id="IPR002052">
    <property type="entry name" value="DNA_methylase_N6_adenine_CS"/>
</dbReference>
<evidence type="ECO:0000256" key="1">
    <source>
        <dbReference type="ARBA" id="ARBA00006594"/>
    </source>
</evidence>
<dbReference type="PANTHER" id="PTHR42933:SF4">
    <property type="entry name" value="TYPE I RESTRICTION ENZYME ECOKI METHYLASE SUBUNIT"/>
    <property type="match status" value="1"/>
</dbReference>
<feature type="domain" description="N6 adenine-specific DNA methyltransferase N-terminal" evidence="9">
    <location>
        <begin position="3"/>
        <end position="140"/>
    </location>
</feature>
<name>A0A6G8Q529_9ACTN</name>
<dbReference type="InterPro" id="IPR051537">
    <property type="entry name" value="DNA_Adenine_Mtase"/>
</dbReference>
<dbReference type="InterPro" id="IPR029063">
    <property type="entry name" value="SAM-dependent_MTases_sf"/>
</dbReference>
<gene>
    <name evidence="10" type="ORF">GBA63_02270</name>
</gene>
<dbReference type="PRINTS" id="PR00507">
    <property type="entry name" value="N12N6MTFRASE"/>
</dbReference>
<evidence type="ECO:0000256" key="7">
    <source>
        <dbReference type="ARBA" id="ARBA00047942"/>
    </source>
</evidence>
<dbReference type="REBASE" id="397925">
    <property type="entry name" value="M1.Rsp52909ORF2270P"/>
</dbReference>
<dbReference type="KEGG" id="rub:GBA63_02270"/>
<evidence type="ECO:0000256" key="4">
    <source>
        <dbReference type="ARBA" id="ARBA00022679"/>
    </source>
</evidence>
<dbReference type="SUPFAM" id="SSF53335">
    <property type="entry name" value="S-adenosyl-L-methionine-dependent methyltransferases"/>
    <property type="match status" value="1"/>
</dbReference>
<comment type="catalytic activity">
    <reaction evidence="7">
        <text>a 2'-deoxyadenosine in DNA + S-adenosyl-L-methionine = an N(6)-methyl-2'-deoxyadenosine in DNA + S-adenosyl-L-homocysteine + H(+)</text>
        <dbReference type="Rhea" id="RHEA:15197"/>
        <dbReference type="Rhea" id="RHEA-COMP:12418"/>
        <dbReference type="Rhea" id="RHEA-COMP:12419"/>
        <dbReference type="ChEBI" id="CHEBI:15378"/>
        <dbReference type="ChEBI" id="CHEBI:57856"/>
        <dbReference type="ChEBI" id="CHEBI:59789"/>
        <dbReference type="ChEBI" id="CHEBI:90615"/>
        <dbReference type="ChEBI" id="CHEBI:90616"/>
        <dbReference type="EC" id="2.1.1.72"/>
    </reaction>
</comment>
<dbReference type="Gene3D" id="3.40.50.150">
    <property type="entry name" value="Vaccinia Virus protein VP39"/>
    <property type="match status" value="1"/>
</dbReference>
<dbReference type="Proteomes" id="UP000501452">
    <property type="component" value="Chromosome"/>
</dbReference>
<dbReference type="PROSITE" id="PS00092">
    <property type="entry name" value="N6_MTASE"/>
    <property type="match status" value="1"/>
</dbReference>
<keyword evidence="4" id="KW-0808">Transferase</keyword>
<evidence type="ECO:0000259" key="8">
    <source>
        <dbReference type="Pfam" id="PF02384"/>
    </source>
</evidence>
<comment type="similarity">
    <text evidence="1">Belongs to the N(4)/N(6)-methyltransferase family.</text>
</comment>